<dbReference type="InterPro" id="IPR027417">
    <property type="entry name" value="P-loop_NTPase"/>
</dbReference>
<dbReference type="SUPFAM" id="SSF52540">
    <property type="entry name" value="P-loop containing nucleoside triphosphate hydrolases"/>
    <property type="match status" value="1"/>
</dbReference>
<evidence type="ECO:0000259" key="1">
    <source>
        <dbReference type="Pfam" id="PF13304"/>
    </source>
</evidence>
<sequence length="567" mass="65243">MRLISLNLSGGYKGLKDQFFDFSYAQDNIFALIGLNGSGKSQLLELIGETFAYLERWQRVEFKTKTSLGFSVTVHYQWDLKNDSDALSYPDELIIHGDSIELKVTIELDGDVVINVRAADEWHVLELGERQFPIPLVVGYASGLNENLQRSFMKNAVQYFEVRRISSQRHKTLSREISDDQLAEINKNYLEKYPYIFSPLSEGDFVPNYHLDLREVNPASSNFNYLDYDNVGLLILSLSILPTETVFQLLDEITYKHPVKAVLHYDFRSGIIEDDAIRDVKMLIRIAGSDQVRPTGGRTTDNQFELYELEYLSGEITLELSDEAVLNRLREDNYHNSFALFKRLNNIQQLGIKNWARTSRLKLMIDDFIGTVKKPLQSRLPLSVVELLMANEKGDTVKFDDLSDGEAQLIQVIAATRIFSQVQALFLFDEPETHLNPSWRTYFHQRLTNAFTPENERKGQSQFFLSTHSPFMISSLKRENVFFFERNDMGCISMEPVSSQTYGTSFDILVKNHYGLRSLISQTVVEDVKHRLPEGNDPEAIIAARRWIEENLGESMEKAYLLRKLES</sequence>
<proteinExistence type="predicted"/>
<dbReference type="AlphaFoldDB" id="A0A085GKN4"/>
<dbReference type="PANTHER" id="PTHR43581:SF2">
    <property type="entry name" value="EXCINUCLEASE ATPASE SUBUNIT"/>
    <property type="match status" value="1"/>
</dbReference>
<dbReference type="eggNOG" id="COG1195">
    <property type="taxonomic scope" value="Bacteria"/>
</dbReference>
<feature type="domain" description="ATPase AAA-type core" evidence="1">
    <location>
        <begin position="379"/>
        <end position="473"/>
    </location>
</feature>
<organism evidence="2 3">
    <name type="scientific">Buttiauxella agrestis ATCC 33320</name>
    <dbReference type="NCBI Taxonomy" id="1006004"/>
    <lineage>
        <taxon>Bacteria</taxon>
        <taxon>Pseudomonadati</taxon>
        <taxon>Pseudomonadota</taxon>
        <taxon>Gammaproteobacteria</taxon>
        <taxon>Enterobacterales</taxon>
        <taxon>Enterobacteriaceae</taxon>
        <taxon>Buttiauxella</taxon>
    </lineage>
</organism>
<dbReference type="GO" id="GO:0005524">
    <property type="term" value="F:ATP binding"/>
    <property type="evidence" value="ECO:0007669"/>
    <property type="project" value="InterPro"/>
</dbReference>
<dbReference type="PANTHER" id="PTHR43581">
    <property type="entry name" value="ATP/GTP PHOSPHATASE"/>
    <property type="match status" value="1"/>
</dbReference>
<evidence type="ECO:0000313" key="2">
    <source>
        <dbReference type="EMBL" id="KFC84279.1"/>
    </source>
</evidence>
<dbReference type="EMBL" id="JMPI01000011">
    <property type="protein sequence ID" value="KFC84279.1"/>
    <property type="molecule type" value="Genomic_DNA"/>
</dbReference>
<dbReference type="InterPro" id="IPR003959">
    <property type="entry name" value="ATPase_AAA_core"/>
</dbReference>
<dbReference type="RefSeq" id="WP_034493075.1">
    <property type="nucleotide sequence ID" value="NZ_JMPI01000011.1"/>
</dbReference>
<reference evidence="2 3" key="1">
    <citation type="submission" date="2014-05" db="EMBL/GenBank/DDBJ databases">
        <title>ATOL: Assembling a taxonomically balanced genome-scale reconstruction of the evolutionary history of the Enterobacteriaceae.</title>
        <authorList>
            <person name="Plunkett G.III."/>
            <person name="Neeno-Eckwall E.C."/>
            <person name="Glasner J.D."/>
            <person name="Perna N.T."/>
        </authorList>
    </citation>
    <scope>NUCLEOTIDE SEQUENCE [LARGE SCALE GENOMIC DNA]</scope>
    <source>
        <strain evidence="2 3">ATCC 33320</strain>
    </source>
</reference>
<dbReference type="eggNOG" id="COG1120">
    <property type="taxonomic scope" value="Bacteria"/>
</dbReference>
<accession>A0A085GKN4</accession>
<dbReference type="Pfam" id="PF13304">
    <property type="entry name" value="AAA_21"/>
    <property type="match status" value="1"/>
</dbReference>
<protein>
    <recommendedName>
        <fullName evidence="1">ATPase AAA-type core domain-containing protein</fullName>
    </recommendedName>
</protein>
<dbReference type="Gene3D" id="3.40.50.300">
    <property type="entry name" value="P-loop containing nucleotide triphosphate hydrolases"/>
    <property type="match status" value="2"/>
</dbReference>
<gene>
    <name evidence="2" type="ORF">GBAG_0446</name>
</gene>
<dbReference type="Proteomes" id="UP000028653">
    <property type="component" value="Unassembled WGS sequence"/>
</dbReference>
<dbReference type="GO" id="GO:0016887">
    <property type="term" value="F:ATP hydrolysis activity"/>
    <property type="evidence" value="ECO:0007669"/>
    <property type="project" value="InterPro"/>
</dbReference>
<dbReference type="InterPro" id="IPR051396">
    <property type="entry name" value="Bact_Antivir_Def_Nuclease"/>
</dbReference>
<name>A0A085GKN4_9ENTR</name>
<comment type="caution">
    <text evidence="2">The sequence shown here is derived from an EMBL/GenBank/DDBJ whole genome shotgun (WGS) entry which is preliminary data.</text>
</comment>
<dbReference type="STRING" id="1006004.GBAG_0446"/>
<evidence type="ECO:0000313" key="3">
    <source>
        <dbReference type="Proteomes" id="UP000028653"/>
    </source>
</evidence>
<keyword evidence="3" id="KW-1185">Reference proteome</keyword>
<dbReference type="OrthoDB" id="9815944at2"/>